<keyword evidence="2" id="KW-0240">DNA-directed RNA polymerase</keyword>
<feature type="region of interest" description="Disordered" evidence="1">
    <location>
        <begin position="1"/>
        <end position="40"/>
    </location>
</feature>
<dbReference type="EMBL" id="JANAVB010001399">
    <property type="protein sequence ID" value="KAJ6852916.1"/>
    <property type="molecule type" value="Genomic_DNA"/>
</dbReference>
<accession>A0AAX6II39</accession>
<dbReference type="Proteomes" id="UP001140949">
    <property type="component" value="Unassembled WGS sequence"/>
</dbReference>
<evidence type="ECO:0000256" key="1">
    <source>
        <dbReference type="SAM" id="MobiDB-lite"/>
    </source>
</evidence>
<proteinExistence type="predicted"/>
<gene>
    <name evidence="2" type="ORF">M6B38_252970</name>
</gene>
<feature type="region of interest" description="Disordered" evidence="1">
    <location>
        <begin position="217"/>
        <end position="242"/>
    </location>
</feature>
<dbReference type="GO" id="GO:0000428">
    <property type="term" value="C:DNA-directed RNA polymerase complex"/>
    <property type="evidence" value="ECO:0007669"/>
    <property type="project" value="UniProtKB-KW"/>
</dbReference>
<keyword evidence="3" id="KW-1185">Reference proteome</keyword>
<dbReference type="AlphaFoldDB" id="A0AAX6II39"/>
<comment type="caution">
    <text evidence="2">The sequence shown here is derived from an EMBL/GenBank/DDBJ whole genome shotgun (WGS) entry which is preliminary data.</text>
</comment>
<protein>
    <submittedName>
        <fullName evidence="2">DNA-directed RNA polymerase II subunit RPB1-like</fullName>
    </submittedName>
</protein>
<evidence type="ECO:0000313" key="2">
    <source>
        <dbReference type="EMBL" id="KAJ6852916.1"/>
    </source>
</evidence>
<evidence type="ECO:0000313" key="3">
    <source>
        <dbReference type="Proteomes" id="UP001140949"/>
    </source>
</evidence>
<reference evidence="2" key="2">
    <citation type="submission" date="2023-04" db="EMBL/GenBank/DDBJ databases">
        <authorList>
            <person name="Bruccoleri R.E."/>
            <person name="Oakeley E.J."/>
            <person name="Faust A.-M."/>
            <person name="Dessus-Babus S."/>
            <person name="Altorfer M."/>
            <person name="Burckhardt D."/>
            <person name="Oertli M."/>
            <person name="Naumann U."/>
            <person name="Petersen F."/>
            <person name="Wong J."/>
        </authorList>
    </citation>
    <scope>NUCLEOTIDE SEQUENCE</scope>
    <source>
        <strain evidence="2">GSM-AAB239-AS_SAM_17_03QT</strain>
        <tissue evidence="2">Leaf</tissue>
    </source>
</reference>
<keyword evidence="2" id="KW-0804">Transcription</keyword>
<feature type="region of interest" description="Disordered" evidence="1">
    <location>
        <begin position="82"/>
        <end position="114"/>
    </location>
</feature>
<name>A0AAX6II39_IRIPA</name>
<organism evidence="2 3">
    <name type="scientific">Iris pallida</name>
    <name type="common">Sweet iris</name>
    <dbReference type="NCBI Taxonomy" id="29817"/>
    <lineage>
        <taxon>Eukaryota</taxon>
        <taxon>Viridiplantae</taxon>
        <taxon>Streptophyta</taxon>
        <taxon>Embryophyta</taxon>
        <taxon>Tracheophyta</taxon>
        <taxon>Spermatophyta</taxon>
        <taxon>Magnoliopsida</taxon>
        <taxon>Liliopsida</taxon>
        <taxon>Asparagales</taxon>
        <taxon>Iridaceae</taxon>
        <taxon>Iridoideae</taxon>
        <taxon>Irideae</taxon>
        <taxon>Iris</taxon>
    </lineage>
</organism>
<feature type="compositionally biased region" description="Low complexity" evidence="1">
    <location>
        <begin position="22"/>
        <end position="37"/>
    </location>
</feature>
<reference evidence="2" key="1">
    <citation type="journal article" date="2023" name="GigaByte">
        <title>Genome assembly of the bearded iris, Iris pallida Lam.</title>
        <authorList>
            <person name="Bruccoleri R.E."/>
            <person name="Oakeley E.J."/>
            <person name="Faust A.M.E."/>
            <person name="Altorfer M."/>
            <person name="Dessus-Babus S."/>
            <person name="Burckhardt D."/>
            <person name="Oertli M."/>
            <person name="Naumann U."/>
            <person name="Petersen F."/>
            <person name="Wong J."/>
        </authorList>
    </citation>
    <scope>NUCLEOTIDE SEQUENCE</scope>
    <source>
        <strain evidence="2">GSM-AAB239-AS_SAM_17_03QT</strain>
    </source>
</reference>
<sequence>MSDTPDTNDKIINLPESPLKHPTSGSATASPAAVTSGHSTTAAAPHSFSLVAATATPPFRFRRTPSPNLFGHSTVVIVVKHHHPNNRRNRTSSPPRQAAATDLVPPRQQTPSPTSVVWSIDDAATSPTPPRRTELEAAGIRRRVLPAANDTFVRSRRTPERLPLEQTGAPLVQHIPARHRREIGSAKPTPPICHRATSRLLSVVPTDHPPIWVLPVRSTAQPSQPRGRPFRPDPQRLSRPFSRSAIESLAVVRLSSPTVLKCAASS</sequence>